<feature type="non-terminal residue" evidence="10">
    <location>
        <position position="956"/>
    </location>
</feature>
<dbReference type="Gene3D" id="1.20.5.190">
    <property type="match status" value="1"/>
</dbReference>
<evidence type="ECO:0000256" key="7">
    <source>
        <dbReference type="ARBA" id="ARBA00029480"/>
    </source>
</evidence>
<evidence type="ECO:0000256" key="2">
    <source>
        <dbReference type="ARBA" id="ARBA00008267"/>
    </source>
</evidence>
<evidence type="ECO:0000256" key="8">
    <source>
        <dbReference type="SAM" id="MobiDB-lite"/>
    </source>
</evidence>
<dbReference type="Pfam" id="PF01833">
    <property type="entry name" value="TIG"/>
    <property type="match status" value="1"/>
</dbReference>
<evidence type="ECO:0000313" key="11">
    <source>
        <dbReference type="Proteomes" id="UP001148018"/>
    </source>
</evidence>
<dbReference type="PROSITE" id="PS50096">
    <property type="entry name" value="IQ"/>
    <property type="match status" value="1"/>
</dbReference>
<feature type="region of interest" description="Disordered" evidence="8">
    <location>
        <begin position="899"/>
        <end position="919"/>
    </location>
</feature>
<feature type="region of interest" description="Disordered" evidence="8">
    <location>
        <begin position="278"/>
        <end position="302"/>
    </location>
</feature>
<reference evidence="10" key="1">
    <citation type="submission" date="2022-07" db="EMBL/GenBank/DDBJ databases">
        <title>Chromosome-level genome of Muraenolepis orangiensis.</title>
        <authorList>
            <person name="Kim J."/>
        </authorList>
    </citation>
    <scope>NUCLEOTIDE SEQUENCE</scope>
    <source>
        <strain evidence="10">KU_S4_2022</strain>
        <tissue evidence="10">Muscle</tissue>
    </source>
</reference>
<dbReference type="Pfam" id="PF03859">
    <property type="entry name" value="CG-1"/>
    <property type="match status" value="1"/>
</dbReference>
<dbReference type="InterPro" id="IPR013783">
    <property type="entry name" value="Ig-like_fold"/>
</dbReference>
<dbReference type="PANTHER" id="PTHR23335:SF9">
    <property type="entry name" value="CALMODULIN-BINDING TRANSCRIPTION ACTIVATOR 2"/>
    <property type="match status" value="1"/>
</dbReference>
<gene>
    <name evidence="10" type="ORF">NHX12_014206</name>
</gene>
<feature type="region of interest" description="Disordered" evidence="8">
    <location>
        <begin position="548"/>
        <end position="635"/>
    </location>
</feature>
<dbReference type="Gene3D" id="2.60.40.10">
    <property type="entry name" value="Immunoglobulins"/>
    <property type="match status" value="1"/>
</dbReference>
<dbReference type="AlphaFoldDB" id="A0A9Q0DC32"/>
<accession>A0A9Q0DC32</accession>
<comment type="subunit">
    <text evidence="7">May interact with calmodulin.</text>
</comment>
<feature type="region of interest" description="Disordered" evidence="8">
    <location>
        <begin position="659"/>
        <end position="685"/>
    </location>
</feature>
<dbReference type="GO" id="GO:0007399">
    <property type="term" value="P:nervous system development"/>
    <property type="evidence" value="ECO:0007669"/>
    <property type="project" value="UniProtKB-ARBA"/>
</dbReference>
<comment type="subcellular location">
    <subcellularLocation>
        <location evidence="1">Nucleus</location>
    </subcellularLocation>
</comment>
<dbReference type="GO" id="GO:0003712">
    <property type="term" value="F:transcription coregulator activity"/>
    <property type="evidence" value="ECO:0007669"/>
    <property type="project" value="TreeGrafter"/>
</dbReference>
<feature type="compositionally biased region" description="Low complexity" evidence="8">
    <location>
        <begin position="565"/>
        <end position="578"/>
    </location>
</feature>
<dbReference type="InterPro" id="IPR002909">
    <property type="entry name" value="IPT_dom"/>
</dbReference>
<evidence type="ECO:0000259" key="9">
    <source>
        <dbReference type="PROSITE" id="PS51437"/>
    </source>
</evidence>
<sequence>MSTKEMCLYGCYVHSSIVPTFHRRCYWLLQNPDMVLVHYLNVPSLEDSGKNGPLLCAVSDRHDSLRWSRADLVNQLKPMFHSIKWTVGSQVGASVDLSVEQLVQHILDRQQTKPQPRTHSCLCETHTLCNLYQVKNYNFHTIATHSSPPPPRLSTATVAISNRFYGEQHNGVTTVALPQNAVIVMATTTTAATVAATQPSPTPSSSLSLTLLPSPVIGGLLLTPSPTPSPAPPPPPFDPDAFLNFPKQGQTYGGPGPPTQLHVANRTQLARDLCSSTLATKEKGRDLDHEDTPMDTHSATEEEELELSFDSQFPDLISELITVSAPPPGTSPAPGPALPGVFPSGVRYMGGVKVLITGPWADPSGRYSCVFDQSSVPASLVQPGVLRCYCPAHEAGLVCLQVVESGGTASSSVLFEFRARNTTSLPSSQLDWLSLDDNQFRMSILERLEHMERRMAQMASRDQQHQQHHQHHQHQQQLSAQEQSQGYTHLIHTLISWRSVHRASLDLEDEASAEVLYRWDSSALGRPDSLGRLPLAVARSRGHTRLASSLEDLHTRLPLSPPSSSPDTGLSSASSLPSPADPASPSPSSAYSSAPTPMDTSSPSLSPLSPPSPPPSQSPSPPSPPSPPLSQPLSFLLPPSQMWVNTAQQSQCLNPSVMMDYESSLSPPPLEDSLLTDSENQEEEDDLQQVDMALLAEQIVEATPERIKREDFPRGAELPLSSPPDPWLATYLQTVDTPPASALALQRLRPPSSAAWAEFLNASTNGRMERDFALLTLSDSEQRELYEAARIIQTAFRRYKGRRLKEQQDMAAAYALYKKMTQAAILIQSKFRSYYEQKRFQQSRRAAVLIQQYYRSYREYGRLKQGPHNPRLKGSFLTKKQDQAARKIMRFLRRCRNRSSRCSGMDPQGRGGRNAAAREADAAPGQLMAPRCGGAEASLALALLLLGSLSVCGAED</sequence>
<evidence type="ECO:0000256" key="1">
    <source>
        <dbReference type="ARBA" id="ARBA00004123"/>
    </source>
</evidence>
<keyword evidence="11" id="KW-1185">Reference proteome</keyword>
<feature type="domain" description="CG-1" evidence="9">
    <location>
        <begin position="1"/>
        <end position="48"/>
    </location>
</feature>
<keyword evidence="4" id="KW-0010">Activator</keyword>
<dbReference type="GO" id="GO:0005634">
    <property type="term" value="C:nucleus"/>
    <property type="evidence" value="ECO:0007669"/>
    <property type="project" value="UniProtKB-SubCell"/>
</dbReference>
<dbReference type="EMBL" id="JANIIK010000118">
    <property type="protein sequence ID" value="KAJ3585487.1"/>
    <property type="molecule type" value="Genomic_DNA"/>
</dbReference>
<dbReference type="SMART" id="SM01076">
    <property type="entry name" value="CG-1"/>
    <property type="match status" value="1"/>
</dbReference>
<organism evidence="10 11">
    <name type="scientific">Muraenolepis orangiensis</name>
    <name type="common">Patagonian moray cod</name>
    <dbReference type="NCBI Taxonomy" id="630683"/>
    <lineage>
        <taxon>Eukaryota</taxon>
        <taxon>Metazoa</taxon>
        <taxon>Chordata</taxon>
        <taxon>Craniata</taxon>
        <taxon>Vertebrata</taxon>
        <taxon>Euteleostomi</taxon>
        <taxon>Actinopterygii</taxon>
        <taxon>Neopterygii</taxon>
        <taxon>Teleostei</taxon>
        <taxon>Neoteleostei</taxon>
        <taxon>Acanthomorphata</taxon>
        <taxon>Zeiogadaria</taxon>
        <taxon>Gadariae</taxon>
        <taxon>Gadiformes</taxon>
        <taxon>Muraenolepidoidei</taxon>
        <taxon>Muraenolepididae</taxon>
        <taxon>Muraenolepis</taxon>
    </lineage>
</organism>
<dbReference type="PROSITE" id="PS51437">
    <property type="entry name" value="CG_1"/>
    <property type="match status" value="1"/>
</dbReference>
<dbReference type="GO" id="GO:0006357">
    <property type="term" value="P:regulation of transcription by RNA polymerase II"/>
    <property type="evidence" value="ECO:0007669"/>
    <property type="project" value="TreeGrafter"/>
</dbReference>
<comment type="caution">
    <text evidence="10">The sequence shown here is derived from an EMBL/GenBank/DDBJ whole genome shotgun (WGS) entry which is preliminary data.</text>
</comment>
<evidence type="ECO:0000313" key="10">
    <source>
        <dbReference type="EMBL" id="KAJ3585487.1"/>
    </source>
</evidence>
<evidence type="ECO:0000256" key="4">
    <source>
        <dbReference type="ARBA" id="ARBA00023159"/>
    </source>
</evidence>
<keyword evidence="3" id="KW-0040">ANK repeat</keyword>
<dbReference type="Proteomes" id="UP001148018">
    <property type="component" value="Unassembled WGS sequence"/>
</dbReference>
<evidence type="ECO:0000256" key="5">
    <source>
        <dbReference type="ARBA" id="ARBA00023163"/>
    </source>
</evidence>
<dbReference type="FunFam" id="1.20.5.190:FF:000038">
    <property type="entry name" value="calmodulin-binding transcription activator 1 isoform X2"/>
    <property type="match status" value="1"/>
</dbReference>
<dbReference type="SUPFAM" id="SSF52540">
    <property type="entry name" value="P-loop containing nucleoside triphosphate hydrolases"/>
    <property type="match status" value="1"/>
</dbReference>
<dbReference type="InterPro" id="IPR027417">
    <property type="entry name" value="P-loop_NTPase"/>
</dbReference>
<evidence type="ECO:0000256" key="3">
    <source>
        <dbReference type="ARBA" id="ARBA00023043"/>
    </source>
</evidence>
<feature type="compositionally biased region" description="Basic and acidic residues" evidence="8">
    <location>
        <begin position="280"/>
        <end position="300"/>
    </location>
</feature>
<feature type="region of interest" description="Disordered" evidence="8">
    <location>
        <begin position="455"/>
        <end position="483"/>
    </location>
</feature>
<feature type="compositionally biased region" description="Low complexity" evidence="8">
    <location>
        <begin position="586"/>
        <end position="607"/>
    </location>
</feature>
<name>A0A9Q0DC32_9TELE</name>
<keyword evidence="6" id="KW-0539">Nucleus</keyword>
<proteinExistence type="inferred from homology"/>
<comment type="similarity">
    <text evidence="2">Belongs to the CAMTA family.</text>
</comment>
<dbReference type="SUPFAM" id="SSF81296">
    <property type="entry name" value="E set domains"/>
    <property type="match status" value="1"/>
</dbReference>
<dbReference type="InterPro" id="IPR014756">
    <property type="entry name" value="Ig_E-set"/>
</dbReference>
<evidence type="ECO:0000256" key="6">
    <source>
        <dbReference type="ARBA" id="ARBA00023242"/>
    </source>
</evidence>
<dbReference type="OrthoDB" id="407555at2759"/>
<dbReference type="InterPro" id="IPR005559">
    <property type="entry name" value="CG-1_dom"/>
</dbReference>
<keyword evidence="5" id="KW-0804">Transcription</keyword>
<dbReference type="GO" id="GO:0003690">
    <property type="term" value="F:double-stranded DNA binding"/>
    <property type="evidence" value="ECO:0007669"/>
    <property type="project" value="TreeGrafter"/>
</dbReference>
<dbReference type="PANTHER" id="PTHR23335">
    <property type="entry name" value="CALMODULIN-BINDING TRANSCRIPTION ACTIVATOR CAMTA"/>
    <property type="match status" value="1"/>
</dbReference>
<protein>
    <recommendedName>
        <fullName evidence="9">CG-1 domain-containing protein</fullName>
    </recommendedName>
</protein>
<feature type="compositionally biased region" description="Pro residues" evidence="8">
    <location>
        <begin position="608"/>
        <end position="630"/>
    </location>
</feature>